<dbReference type="InterPro" id="IPR001091">
    <property type="entry name" value="RM_Methyltransferase"/>
</dbReference>
<dbReference type="EMBL" id="PEXQ01000052">
    <property type="protein sequence ID" value="PIU15114.1"/>
    <property type="molecule type" value="Genomic_DNA"/>
</dbReference>
<dbReference type="Gene3D" id="3.40.50.150">
    <property type="entry name" value="Vaccinia Virus protein VP39"/>
    <property type="match status" value="1"/>
</dbReference>
<evidence type="ECO:0000259" key="9">
    <source>
        <dbReference type="Pfam" id="PF01555"/>
    </source>
</evidence>
<evidence type="ECO:0000256" key="5">
    <source>
        <dbReference type="ARBA" id="ARBA00022747"/>
    </source>
</evidence>
<keyword evidence="5" id="KW-0680">Restriction system</keyword>
<organism evidence="10 11">
    <name type="scientific">bacterium (Candidatus Gribaldobacteria) CG08_land_8_20_14_0_20_39_15</name>
    <dbReference type="NCBI Taxonomy" id="2014273"/>
    <lineage>
        <taxon>Bacteria</taxon>
        <taxon>Candidatus Gribaldobacteria</taxon>
    </lineage>
</organism>
<evidence type="ECO:0000313" key="10">
    <source>
        <dbReference type="EMBL" id="PIU15114.1"/>
    </source>
</evidence>
<comment type="similarity">
    <text evidence="1">Belongs to the N(4)/N(6)-methyltransferase family. N(4) subfamily.</text>
</comment>
<dbReference type="InterPro" id="IPR017985">
    <property type="entry name" value="MeTrfase_CN4_CS"/>
</dbReference>
<sequence length="274" mass="31829">MKTTTHKIYIGDAETTLKELPGNFFQLMVTSPPYWNVRDYGHKEQIGKNDSLQQYLGRLNKVWQEVARTLLPDGKIALNIGNIYYSEPDEKRRTTANLSLLTWQQLNNIKCLRFMGTIYWQKTTSRNGAVLFGSYPYPTNFMISNAVEPIHIFRKIGRRDVSQEVKEKSKVNKEDFKKFRDAIWNDINGVEDVHCAAYPYELPARLIKMFSYVDDWILDPFLGSGTTMKAAKDLERSSVGIELHPKYLKRIEEKVGIKQGDMFDDAKFEIIKIR</sequence>
<dbReference type="PROSITE" id="PS00093">
    <property type="entry name" value="N4_MTASE"/>
    <property type="match status" value="1"/>
</dbReference>
<accession>A0A2M6XU88</accession>
<proteinExistence type="inferred from homology"/>
<keyword evidence="2" id="KW-0489">Methyltransferase</keyword>
<dbReference type="EC" id="2.1.1.-" evidence="8"/>
<comment type="caution">
    <text evidence="10">The sequence shown here is derived from an EMBL/GenBank/DDBJ whole genome shotgun (WGS) entry which is preliminary data.</text>
</comment>
<keyword evidence="4" id="KW-0949">S-adenosyl-L-methionine</keyword>
<evidence type="ECO:0000256" key="7">
    <source>
        <dbReference type="ARBA" id="ARBA00049120"/>
    </source>
</evidence>
<keyword evidence="3" id="KW-0808">Transferase</keyword>
<evidence type="ECO:0000256" key="8">
    <source>
        <dbReference type="RuleBase" id="RU362026"/>
    </source>
</evidence>
<evidence type="ECO:0000313" key="11">
    <source>
        <dbReference type="Proteomes" id="UP000229784"/>
    </source>
</evidence>
<dbReference type="InterPro" id="IPR002941">
    <property type="entry name" value="DNA_methylase_N4/N6"/>
</dbReference>
<evidence type="ECO:0000256" key="3">
    <source>
        <dbReference type="ARBA" id="ARBA00022679"/>
    </source>
</evidence>
<dbReference type="InterPro" id="IPR029063">
    <property type="entry name" value="SAM-dependent_MTases_sf"/>
</dbReference>
<protein>
    <recommendedName>
        <fullName evidence="8">Methyltransferase</fullName>
        <ecNumber evidence="8">2.1.1.-</ecNumber>
    </recommendedName>
</protein>
<dbReference type="AlphaFoldDB" id="A0A2M6XU88"/>
<evidence type="ECO:0000256" key="2">
    <source>
        <dbReference type="ARBA" id="ARBA00022603"/>
    </source>
</evidence>
<dbReference type="GO" id="GO:0009307">
    <property type="term" value="P:DNA restriction-modification system"/>
    <property type="evidence" value="ECO:0007669"/>
    <property type="project" value="UniProtKB-KW"/>
</dbReference>
<reference evidence="11" key="1">
    <citation type="submission" date="2017-09" db="EMBL/GenBank/DDBJ databases">
        <title>Depth-based differentiation of microbial function through sediment-hosted aquifers and enrichment of novel symbionts in the deep terrestrial subsurface.</title>
        <authorList>
            <person name="Probst A.J."/>
            <person name="Ladd B."/>
            <person name="Jarett J.K."/>
            <person name="Geller-Mcgrath D.E."/>
            <person name="Sieber C.M.K."/>
            <person name="Emerson J.B."/>
            <person name="Anantharaman K."/>
            <person name="Thomas B.C."/>
            <person name="Malmstrom R."/>
            <person name="Stieglmeier M."/>
            <person name="Klingl A."/>
            <person name="Woyke T."/>
            <person name="Ryan C.M."/>
            <person name="Banfield J.F."/>
        </authorList>
    </citation>
    <scope>NUCLEOTIDE SEQUENCE [LARGE SCALE GENOMIC DNA]</scope>
</reference>
<name>A0A2M6XU88_9BACT</name>
<evidence type="ECO:0000256" key="6">
    <source>
        <dbReference type="ARBA" id="ARBA00023125"/>
    </source>
</evidence>
<dbReference type="PRINTS" id="PR00508">
    <property type="entry name" value="S21N4MTFRASE"/>
</dbReference>
<evidence type="ECO:0000256" key="4">
    <source>
        <dbReference type="ARBA" id="ARBA00022691"/>
    </source>
</evidence>
<comment type="catalytic activity">
    <reaction evidence="7">
        <text>a 2'-deoxycytidine in DNA + S-adenosyl-L-methionine = an N(4)-methyl-2'-deoxycytidine in DNA + S-adenosyl-L-homocysteine + H(+)</text>
        <dbReference type="Rhea" id="RHEA:16857"/>
        <dbReference type="Rhea" id="RHEA-COMP:11369"/>
        <dbReference type="Rhea" id="RHEA-COMP:13674"/>
        <dbReference type="ChEBI" id="CHEBI:15378"/>
        <dbReference type="ChEBI" id="CHEBI:57856"/>
        <dbReference type="ChEBI" id="CHEBI:59789"/>
        <dbReference type="ChEBI" id="CHEBI:85452"/>
        <dbReference type="ChEBI" id="CHEBI:137933"/>
        <dbReference type="EC" id="2.1.1.113"/>
    </reaction>
</comment>
<dbReference type="GO" id="GO:0032259">
    <property type="term" value="P:methylation"/>
    <property type="evidence" value="ECO:0007669"/>
    <property type="project" value="UniProtKB-KW"/>
</dbReference>
<dbReference type="Pfam" id="PF01555">
    <property type="entry name" value="N6_N4_Mtase"/>
    <property type="match status" value="1"/>
</dbReference>
<dbReference type="SUPFAM" id="SSF53335">
    <property type="entry name" value="S-adenosyl-L-methionine-dependent methyltransferases"/>
    <property type="match status" value="1"/>
</dbReference>
<dbReference type="GO" id="GO:0015667">
    <property type="term" value="F:site-specific DNA-methyltransferase (cytosine-N4-specific) activity"/>
    <property type="evidence" value="ECO:0007669"/>
    <property type="project" value="UniProtKB-EC"/>
</dbReference>
<dbReference type="GO" id="GO:0003677">
    <property type="term" value="F:DNA binding"/>
    <property type="evidence" value="ECO:0007669"/>
    <property type="project" value="UniProtKB-KW"/>
</dbReference>
<evidence type="ECO:0000256" key="1">
    <source>
        <dbReference type="ARBA" id="ARBA00010203"/>
    </source>
</evidence>
<feature type="domain" description="DNA methylase N-4/N-6" evidence="9">
    <location>
        <begin position="26"/>
        <end position="252"/>
    </location>
</feature>
<dbReference type="Proteomes" id="UP000229784">
    <property type="component" value="Unassembled WGS sequence"/>
</dbReference>
<gene>
    <name evidence="10" type="ORF">COT20_02125</name>
</gene>
<dbReference type="GO" id="GO:0008170">
    <property type="term" value="F:N-methyltransferase activity"/>
    <property type="evidence" value="ECO:0007669"/>
    <property type="project" value="InterPro"/>
</dbReference>
<keyword evidence="6" id="KW-0238">DNA-binding</keyword>